<dbReference type="Gene3D" id="3.30.1360.40">
    <property type="match status" value="1"/>
</dbReference>
<evidence type="ECO:0000259" key="11">
    <source>
        <dbReference type="PROSITE" id="PS52040"/>
    </source>
</evidence>
<comment type="similarity">
    <text evidence="2 8">Belongs to the type II topoisomerase GyrA/ParC subunit family.</text>
</comment>
<feature type="region of interest" description="Disordered" evidence="10">
    <location>
        <begin position="833"/>
        <end position="881"/>
    </location>
</feature>
<dbReference type="InterPro" id="IPR013758">
    <property type="entry name" value="Topo_IIA_A/C_ab"/>
</dbReference>
<evidence type="ECO:0000256" key="4">
    <source>
        <dbReference type="ARBA" id="ARBA00022840"/>
    </source>
</evidence>
<evidence type="ECO:0000256" key="10">
    <source>
        <dbReference type="SAM" id="MobiDB-lite"/>
    </source>
</evidence>
<keyword evidence="4 8" id="KW-0067">ATP-binding</keyword>
<keyword evidence="6 8" id="KW-0238">DNA-binding</keyword>
<evidence type="ECO:0000256" key="7">
    <source>
        <dbReference type="ARBA" id="ARBA00023235"/>
    </source>
</evidence>
<reference evidence="12 13" key="1">
    <citation type="submission" date="2023-02" db="EMBL/GenBank/DDBJ databases">
        <title>Dictyobacter halimunensis sp. nov., a new member of the class Ktedonobacteria from forest soil in a geothermal area.</title>
        <authorList>
            <person name="Rachmania M.K."/>
            <person name="Ningsih F."/>
            <person name="Sakai Y."/>
            <person name="Yabe S."/>
            <person name="Yokota A."/>
            <person name="Sjamsuridzal W."/>
        </authorList>
    </citation>
    <scope>NUCLEOTIDE SEQUENCE [LARGE SCALE GENOMIC DNA]</scope>
    <source>
        <strain evidence="12 13">S3.2.2.5</strain>
    </source>
</reference>
<keyword evidence="7 8" id="KW-0413">Isomerase</keyword>
<feature type="compositionally biased region" description="Low complexity" evidence="10">
    <location>
        <begin position="837"/>
        <end position="851"/>
    </location>
</feature>
<dbReference type="Gene3D" id="2.120.10.90">
    <property type="entry name" value="DNA gyrase/topoisomerase IV, subunit A, C-terminal"/>
    <property type="match status" value="1"/>
</dbReference>
<comment type="subcellular location">
    <subcellularLocation>
        <location evidence="8">Cytoplasm</location>
    </subcellularLocation>
</comment>
<dbReference type="Gene3D" id="1.10.268.10">
    <property type="entry name" value="Topoisomerase, domain 3"/>
    <property type="match status" value="1"/>
</dbReference>
<dbReference type="InterPro" id="IPR013760">
    <property type="entry name" value="Topo_IIA-like_dom_sf"/>
</dbReference>
<comment type="catalytic activity">
    <reaction evidence="1 8 9">
        <text>ATP-dependent breakage, passage and rejoining of double-stranded DNA.</text>
        <dbReference type="EC" id="5.6.2.2"/>
    </reaction>
</comment>
<dbReference type="InterPro" id="IPR035516">
    <property type="entry name" value="Gyrase/topoIV_suA_C"/>
</dbReference>
<dbReference type="SUPFAM" id="SSF56719">
    <property type="entry name" value="Type II DNA topoisomerase"/>
    <property type="match status" value="1"/>
</dbReference>
<evidence type="ECO:0000256" key="3">
    <source>
        <dbReference type="ARBA" id="ARBA00022741"/>
    </source>
</evidence>
<keyword evidence="5 8" id="KW-0799">Topoisomerase</keyword>
<dbReference type="NCBIfam" id="NF004043">
    <property type="entry name" value="PRK05560.1"/>
    <property type="match status" value="1"/>
</dbReference>
<evidence type="ECO:0000256" key="9">
    <source>
        <dbReference type="PROSITE-ProRule" id="PRU01384"/>
    </source>
</evidence>
<dbReference type="SUPFAM" id="SSF101904">
    <property type="entry name" value="GyrA/ParC C-terminal domain-like"/>
    <property type="match status" value="1"/>
</dbReference>
<dbReference type="NCBIfam" id="TIGR01063">
    <property type="entry name" value="gyrA"/>
    <property type="match status" value="1"/>
</dbReference>
<feature type="active site" description="O-(5'-phospho-DNA)-tyrosine intermediate" evidence="8 9">
    <location>
        <position position="139"/>
    </location>
</feature>
<dbReference type="PROSITE" id="PS52040">
    <property type="entry name" value="TOPO_IIA"/>
    <property type="match status" value="1"/>
</dbReference>
<comment type="function">
    <text evidence="8">A type II topoisomerase that negatively supercoils closed circular double-stranded (ds) DNA in an ATP-dependent manner to modulate DNA topology and maintain chromosomes in an underwound state. Negative supercoiling favors strand separation, and DNA replication, transcription, recombination and repair, all of which involve strand separation. Also able to catalyze the interconversion of other topological isomers of dsDNA rings, including catenanes and knotted rings. Type II topoisomerases break and join 2 DNA strands simultaneously in an ATP-dependent manner.</text>
</comment>
<feature type="short sequence motif" description="GyrA-box" evidence="8">
    <location>
        <begin position="544"/>
        <end position="550"/>
    </location>
</feature>
<feature type="domain" description="Topo IIA-type catalytic" evidence="11">
    <location>
        <begin position="51"/>
        <end position="517"/>
    </location>
</feature>
<evidence type="ECO:0000256" key="6">
    <source>
        <dbReference type="ARBA" id="ARBA00023125"/>
    </source>
</evidence>
<dbReference type="PANTHER" id="PTHR43493:SF5">
    <property type="entry name" value="DNA GYRASE SUBUNIT A, CHLOROPLASTIC_MITOCHONDRIAL"/>
    <property type="match status" value="1"/>
</dbReference>
<dbReference type="InterPro" id="IPR005743">
    <property type="entry name" value="GyrA"/>
</dbReference>
<dbReference type="InterPro" id="IPR006691">
    <property type="entry name" value="GyrA/parC_rep"/>
</dbReference>
<dbReference type="NCBIfam" id="NF004044">
    <property type="entry name" value="PRK05561.1"/>
    <property type="match status" value="1"/>
</dbReference>
<dbReference type="EMBL" id="BSRI01000002">
    <property type="protein sequence ID" value="GLV58653.1"/>
    <property type="molecule type" value="Genomic_DNA"/>
</dbReference>
<evidence type="ECO:0000256" key="5">
    <source>
        <dbReference type="ARBA" id="ARBA00023029"/>
    </source>
</evidence>
<comment type="caution">
    <text evidence="12">The sequence shown here is derived from an EMBL/GenBank/DDBJ whole genome shotgun (WGS) entry which is preliminary data.</text>
</comment>
<name>A0ABQ6FWL4_9CHLR</name>
<dbReference type="HAMAP" id="MF_01897">
    <property type="entry name" value="GyrA"/>
    <property type="match status" value="1"/>
</dbReference>
<evidence type="ECO:0000256" key="1">
    <source>
        <dbReference type="ARBA" id="ARBA00000185"/>
    </source>
</evidence>
<comment type="subunit">
    <text evidence="8">Heterotetramer, composed of two GyrA and two GyrB chains. In the heterotetramer, GyrA contains the active site tyrosine that forms a transient covalent intermediate with DNA, while GyrB binds cofactors and catalyzes ATP hydrolysis.</text>
</comment>
<dbReference type="EC" id="5.6.2.2" evidence="8"/>
<evidence type="ECO:0000313" key="13">
    <source>
        <dbReference type="Proteomes" id="UP001344906"/>
    </source>
</evidence>
<dbReference type="PANTHER" id="PTHR43493">
    <property type="entry name" value="DNA GYRASE/TOPOISOMERASE SUBUNIT A"/>
    <property type="match status" value="1"/>
</dbReference>
<comment type="miscellaneous">
    <text evidence="8">Few gyrases are as efficient as E.coli at forming negative supercoils. Not all organisms have 2 type II topoisomerases; in organisms with a single type II topoisomerase this enzyme also has to decatenate newly replicated chromosomes.</text>
</comment>
<sequence>MLQPDIAFRLCLTFGEDVFMEPGNVKPVNIVTEMTGAYLDYSMSVIVARALPDVRDGLKPVHRRVLYAMDQMGLQSTRQFRKCAGTVGEVLKSYHPHGDAAVYASLVRLAQPWAMRYPLVLGQGNFGSQDDDPPAAMRYTEAKMATIADELLGDIEKDTVDFVPNYDNQTEEPVVLPARLPNLLLNGSTGIAVGMATNIPPHNLNELCDGITYLIDNPEATTEELARIIRGPDFPTGGIIQGREGIRNTYANGRGRIVIRARTTTEETERGRISIIVTELPYQVIKSDLVKKIAELARDKKIDGISEVRDESDRQGMRMVVDLKRDANVDSVLNSLFKYTAMQTAFNTNMLALVDQQPQTLTLKKFLYHYIRHRENVLTRRTRFELAKAEARKHILEGLKIALDNLDAVINIIRSSRSAYEDGLTQLREQFGLSEEQARAILDMRLARLASMERQKIEDELKDVLQHIDYYNMLLGDINEIRKLIKNDLTMLKEKYGDERRTEIDAAEVGDFKHEDLIPNEEVVVTLTEKGYIKRLPSNTYRAQRRGGRGVTGMVTREDDAVRHLLVTHTHDSLLFFTDRGRVFQLKVYELPDVSRTARGEHLINMIAIEQRERITAIVSVPKGISRDVLIVATKKGEVKKTSMSEFEVVRRQGLIAMNLEDDDELIGAKMAAKGDDVLLITARGQAIRFCVDDLRLASRTSGGVRGIRLDQDDRLVSLNLVKADSELLIVTEYGYGKRTPVDEYPRHNRGGSGVITSRVSDKTGLVATARVVTDQDSDLMIISASGVVIRTDVNTIKVSGRATQGVILMHVNKNDSIVAIATTNGKKLADQEAEGEAVAVENGEGGEPVAIGAPVESAEADAETNIESVAPDAEPSEEQQ</sequence>
<dbReference type="Gene3D" id="3.90.199.10">
    <property type="entry name" value="Topoisomerase II, domain 5"/>
    <property type="match status" value="1"/>
</dbReference>
<dbReference type="Pfam" id="PF03989">
    <property type="entry name" value="DNA_gyraseA_C"/>
    <property type="match status" value="6"/>
</dbReference>
<proteinExistence type="inferred from homology"/>
<dbReference type="InterPro" id="IPR002205">
    <property type="entry name" value="Topo_IIA_dom_A"/>
</dbReference>
<keyword evidence="13" id="KW-1185">Reference proteome</keyword>
<evidence type="ECO:0000256" key="2">
    <source>
        <dbReference type="ARBA" id="ARBA00008263"/>
    </source>
</evidence>
<dbReference type="SMART" id="SM00434">
    <property type="entry name" value="TOP4c"/>
    <property type="match status" value="1"/>
</dbReference>
<evidence type="ECO:0000256" key="8">
    <source>
        <dbReference type="HAMAP-Rule" id="MF_01897"/>
    </source>
</evidence>
<evidence type="ECO:0000313" key="12">
    <source>
        <dbReference type="EMBL" id="GLV58653.1"/>
    </source>
</evidence>
<accession>A0ABQ6FWL4</accession>
<dbReference type="Proteomes" id="UP001344906">
    <property type="component" value="Unassembled WGS sequence"/>
</dbReference>
<dbReference type="InterPro" id="IPR013757">
    <property type="entry name" value="Topo_IIA_A_a_sf"/>
</dbReference>
<protein>
    <recommendedName>
        <fullName evidence="8">DNA gyrase subunit A</fullName>
        <ecNumber evidence="8">5.6.2.2</ecNumber>
    </recommendedName>
</protein>
<dbReference type="Pfam" id="PF00521">
    <property type="entry name" value="DNA_topoisoIV"/>
    <property type="match status" value="1"/>
</dbReference>
<dbReference type="InterPro" id="IPR050220">
    <property type="entry name" value="Type_II_DNA_Topoisomerases"/>
</dbReference>
<keyword evidence="8" id="KW-0963">Cytoplasm</keyword>
<organism evidence="12 13">
    <name type="scientific">Dictyobacter halimunensis</name>
    <dbReference type="NCBI Taxonomy" id="3026934"/>
    <lineage>
        <taxon>Bacteria</taxon>
        <taxon>Bacillati</taxon>
        <taxon>Chloroflexota</taxon>
        <taxon>Ktedonobacteria</taxon>
        <taxon>Ktedonobacterales</taxon>
        <taxon>Dictyobacteraceae</taxon>
        <taxon>Dictyobacter</taxon>
    </lineage>
</organism>
<keyword evidence="3 8" id="KW-0547">Nucleotide-binding</keyword>
<dbReference type="CDD" id="cd00187">
    <property type="entry name" value="TOP4c"/>
    <property type="match status" value="1"/>
</dbReference>
<gene>
    <name evidence="12" type="primary">gyrA_2</name>
    <name evidence="8" type="synonym">gyrA</name>
    <name evidence="12" type="ORF">KDH_54830</name>
</gene>